<evidence type="ECO:0000313" key="4">
    <source>
        <dbReference type="Proteomes" id="UP001595850"/>
    </source>
</evidence>
<evidence type="ECO:0000256" key="1">
    <source>
        <dbReference type="SAM" id="MobiDB-lite"/>
    </source>
</evidence>
<dbReference type="Proteomes" id="UP001595850">
    <property type="component" value="Unassembled WGS sequence"/>
</dbReference>
<evidence type="ECO:0000259" key="2">
    <source>
        <dbReference type="Pfam" id="PF05257"/>
    </source>
</evidence>
<feature type="domain" description="Peptidase C51" evidence="2">
    <location>
        <begin position="165"/>
        <end position="249"/>
    </location>
</feature>
<evidence type="ECO:0000313" key="3">
    <source>
        <dbReference type="EMBL" id="MFC4062414.1"/>
    </source>
</evidence>
<dbReference type="SUPFAM" id="SSF54001">
    <property type="entry name" value="Cysteine proteinases"/>
    <property type="match status" value="1"/>
</dbReference>
<reference evidence="4" key="1">
    <citation type="journal article" date="2019" name="Int. J. Syst. Evol. Microbiol.">
        <title>The Global Catalogue of Microorganisms (GCM) 10K type strain sequencing project: providing services to taxonomists for standard genome sequencing and annotation.</title>
        <authorList>
            <consortium name="The Broad Institute Genomics Platform"/>
            <consortium name="The Broad Institute Genome Sequencing Center for Infectious Disease"/>
            <person name="Wu L."/>
            <person name="Ma J."/>
        </authorList>
    </citation>
    <scope>NUCLEOTIDE SEQUENCE [LARGE SCALE GENOMIC DNA]</scope>
    <source>
        <strain evidence="4">TBRC 4489</strain>
    </source>
</reference>
<feature type="region of interest" description="Disordered" evidence="1">
    <location>
        <begin position="1"/>
        <end position="42"/>
    </location>
</feature>
<dbReference type="Gene3D" id="3.90.1720.10">
    <property type="entry name" value="endopeptidase domain like (from Nostoc punctiforme)"/>
    <property type="match status" value="1"/>
</dbReference>
<keyword evidence="4" id="KW-1185">Reference proteome</keyword>
<dbReference type="Pfam" id="PF05257">
    <property type="entry name" value="CHAP"/>
    <property type="match status" value="1"/>
</dbReference>
<gene>
    <name evidence="3" type="ORF">ACFOWE_29290</name>
</gene>
<protein>
    <submittedName>
        <fullName evidence="3">CHAP domain-containing protein</fullName>
    </submittedName>
</protein>
<sequence>MGKHRRTSPSKIRVISSGRSRPSHTKSRTSVPEGQDSPAKKRRLTHVLVGASVTLAGGAVASPPAHADTGQDLSAAIAAIAWKGERPASRAVSAESARSRTSLQVIADGLPKVSAAEVLDIAERQIGVKENGAGGGTKFHRWYMDSYRADETVERDGGSIRGYANAPWCAMFVSWVGEQAGIRPVFGWDAYTVTYAQWFKANGHWGRTAKSGALVFFDWKGGDSLYGIDHVGLVEKDNGDGTITTIEGNTGNGKVERRVRPKSQVVGYGYPVYRA</sequence>
<dbReference type="InterPro" id="IPR038765">
    <property type="entry name" value="Papain-like_cys_pep_sf"/>
</dbReference>
<accession>A0ABV8IDV8</accession>
<organism evidence="3 4">
    <name type="scientific">Planomonospora corallina</name>
    <dbReference type="NCBI Taxonomy" id="1806052"/>
    <lineage>
        <taxon>Bacteria</taxon>
        <taxon>Bacillati</taxon>
        <taxon>Actinomycetota</taxon>
        <taxon>Actinomycetes</taxon>
        <taxon>Streptosporangiales</taxon>
        <taxon>Streptosporangiaceae</taxon>
        <taxon>Planomonospora</taxon>
    </lineage>
</organism>
<dbReference type="InterPro" id="IPR007921">
    <property type="entry name" value="CHAP_dom"/>
</dbReference>
<comment type="caution">
    <text evidence="3">The sequence shown here is derived from an EMBL/GenBank/DDBJ whole genome shotgun (WGS) entry which is preliminary data.</text>
</comment>
<dbReference type="EMBL" id="JBHSBM010000043">
    <property type="protein sequence ID" value="MFC4062414.1"/>
    <property type="molecule type" value="Genomic_DNA"/>
</dbReference>
<dbReference type="RefSeq" id="WP_377293504.1">
    <property type="nucleotide sequence ID" value="NZ_JBHSBM010000043.1"/>
</dbReference>
<proteinExistence type="predicted"/>
<name>A0ABV8IDV8_9ACTN</name>